<reference evidence="1 2" key="1">
    <citation type="submission" date="2021-06" db="EMBL/GenBank/DDBJ databases">
        <authorList>
            <person name="Palmer J.M."/>
        </authorList>
    </citation>
    <scope>NUCLEOTIDE SEQUENCE [LARGE SCALE GENOMIC DNA]</scope>
    <source>
        <strain evidence="1 2">GA_2019</strain>
        <tissue evidence="1">Muscle</tissue>
    </source>
</reference>
<gene>
    <name evidence="1" type="ORF">GOODEAATRI_002505</name>
</gene>
<organism evidence="1 2">
    <name type="scientific">Goodea atripinnis</name>
    <dbReference type="NCBI Taxonomy" id="208336"/>
    <lineage>
        <taxon>Eukaryota</taxon>
        <taxon>Metazoa</taxon>
        <taxon>Chordata</taxon>
        <taxon>Craniata</taxon>
        <taxon>Vertebrata</taxon>
        <taxon>Euteleostomi</taxon>
        <taxon>Actinopterygii</taxon>
        <taxon>Neopterygii</taxon>
        <taxon>Teleostei</taxon>
        <taxon>Neoteleostei</taxon>
        <taxon>Acanthomorphata</taxon>
        <taxon>Ovalentaria</taxon>
        <taxon>Atherinomorphae</taxon>
        <taxon>Cyprinodontiformes</taxon>
        <taxon>Goodeidae</taxon>
        <taxon>Goodea</taxon>
    </lineage>
</organism>
<proteinExistence type="predicted"/>
<comment type="caution">
    <text evidence="1">The sequence shown here is derived from an EMBL/GenBank/DDBJ whole genome shotgun (WGS) entry which is preliminary data.</text>
</comment>
<sequence>ISSVAFAAVAKTGPSPSCLSAANGGAGVGLPGHVSGWWPLSVSLRPLHDNTHCACQGIRYKGTTITIAHVEKSFKSCYAIAGRSLK</sequence>
<name>A0ABV0PV45_9TELE</name>
<protein>
    <submittedName>
        <fullName evidence="1">Uncharacterized protein</fullName>
    </submittedName>
</protein>
<feature type="non-terminal residue" evidence="1">
    <location>
        <position position="1"/>
    </location>
</feature>
<keyword evidence="2" id="KW-1185">Reference proteome</keyword>
<dbReference type="EMBL" id="JAHRIO010090050">
    <property type="protein sequence ID" value="MEQ2187228.1"/>
    <property type="molecule type" value="Genomic_DNA"/>
</dbReference>
<evidence type="ECO:0000313" key="2">
    <source>
        <dbReference type="Proteomes" id="UP001476798"/>
    </source>
</evidence>
<evidence type="ECO:0000313" key="1">
    <source>
        <dbReference type="EMBL" id="MEQ2187228.1"/>
    </source>
</evidence>
<dbReference type="Proteomes" id="UP001476798">
    <property type="component" value="Unassembled WGS sequence"/>
</dbReference>
<accession>A0ABV0PV45</accession>